<dbReference type="InterPro" id="IPR001584">
    <property type="entry name" value="Integrase_cat-core"/>
</dbReference>
<evidence type="ECO:0000256" key="1">
    <source>
        <dbReference type="SAM" id="MobiDB-lite"/>
    </source>
</evidence>
<proteinExistence type="predicted"/>
<protein>
    <submittedName>
        <fullName evidence="3">Mu transposase-like protein</fullName>
    </submittedName>
</protein>
<dbReference type="InterPro" id="IPR012337">
    <property type="entry name" value="RNaseH-like_sf"/>
</dbReference>
<feature type="domain" description="Integrase catalytic" evidence="2">
    <location>
        <begin position="268"/>
        <end position="486"/>
    </location>
</feature>
<reference evidence="4" key="1">
    <citation type="submission" date="2017-08" db="EMBL/GenBank/DDBJ databases">
        <authorList>
            <person name="Varghese N."/>
            <person name="Submissions S."/>
        </authorList>
    </citation>
    <scope>NUCLEOTIDE SEQUENCE [LARGE SCALE GENOMIC DNA]</scope>
    <source>
        <strain evidence="4">JC22</strain>
    </source>
</reference>
<name>A0A285TPH2_9BACL</name>
<dbReference type="Gene3D" id="3.30.420.10">
    <property type="entry name" value="Ribonuclease H-like superfamily/Ribonuclease H"/>
    <property type="match status" value="1"/>
</dbReference>
<dbReference type="PROSITE" id="PS50994">
    <property type="entry name" value="INTEGRASE"/>
    <property type="match status" value="1"/>
</dbReference>
<organism evidence="3 4">
    <name type="scientific">Ureibacillus xyleni</name>
    <dbReference type="NCBI Taxonomy" id="614648"/>
    <lineage>
        <taxon>Bacteria</taxon>
        <taxon>Bacillati</taxon>
        <taxon>Bacillota</taxon>
        <taxon>Bacilli</taxon>
        <taxon>Bacillales</taxon>
        <taxon>Caryophanaceae</taxon>
        <taxon>Ureibacillus</taxon>
    </lineage>
</organism>
<evidence type="ECO:0000313" key="3">
    <source>
        <dbReference type="EMBL" id="SOC24495.1"/>
    </source>
</evidence>
<dbReference type="RefSeq" id="WP_161946734.1">
    <property type="nucleotide sequence ID" value="NZ_OBMQ01000017.1"/>
</dbReference>
<dbReference type="AlphaFoldDB" id="A0A285TPH2"/>
<dbReference type="Pfam" id="PF09299">
    <property type="entry name" value="Mu-transpos_C"/>
    <property type="match status" value="1"/>
</dbReference>
<dbReference type="GO" id="GO:0003676">
    <property type="term" value="F:nucleic acid binding"/>
    <property type="evidence" value="ECO:0007669"/>
    <property type="project" value="InterPro"/>
</dbReference>
<dbReference type="InterPro" id="IPR015378">
    <property type="entry name" value="Transposase-like_Mu_C"/>
</dbReference>
<evidence type="ECO:0000313" key="4">
    <source>
        <dbReference type="Proteomes" id="UP000219636"/>
    </source>
</evidence>
<dbReference type="GO" id="GO:0015074">
    <property type="term" value="P:DNA integration"/>
    <property type="evidence" value="ECO:0007669"/>
    <property type="project" value="InterPro"/>
</dbReference>
<dbReference type="EMBL" id="OBMQ01000017">
    <property type="protein sequence ID" value="SOC24495.1"/>
    <property type="molecule type" value="Genomic_DNA"/>
</dbReference>
<sequence>MVISLNQLIQYKYNPNHIERVIWIDEKYQVCYLVNIFDDTLPNKKLISDIEELFANNQIELVQNDPWACLDGESQKSEKSLSLQNQAWIVINKLLSNGVENLLVSVRRNKIINNLSTEMELSRKTILKYLKRYWKRGMTKTALLPDFRNCGGKGKDKSSSNVKRGRPRELDDSQGINIDEETKKIFRIAKERFYEKDSNISLRFAYEQMIKEFYKTELEESPELLPTYKQFVYWVRKEQDVSKTIIHRKGKRHFDLNYRPLLSSASNEVRFPLEKVQIDSTVADVYLVSEFNRNWIIGRPILYFCKDVWSRMIVGIHVSLDGPNFEQARIALMNMVENKEDFCKRYDIEIEESDWPTAHLPTCIVADRAELLSNASNILTEELNIKIENSAPYRGDFKSIVEQHFRLLNIQVKPLLPGAVYSDFNKRGTKDYRLAGKLTLKEFTQIVIKCVLYYNNHHVIERYVREKDLIESDIEAVPIKLWNWGIQNRAGKLRTISKELMMLHLLPRATATVTGQGIKFKNIYYGSTLALKEQWFVKARLNGSWKVDITYDPREMNFIYLRGIHRNSFEKCSLLEHQFRYKSKSISDVEYLHQYEKIQKSEQKHQELAGKIQLMGDVEEIIKKAEKQSKKEVVDISKSSRVKGIKRNRQYEKERLLEEQRLMKSTNSNKENSNDPDLLLIKKYQKKGLERSDE</sequence>
<gene>
    <name evidence="3" type="ORF">SAMN05880501_11739</name>
</gene>
<dbReference type="SUPFAM" id="SSF53098">
    <property type="entry name" value="Ribonuclease H-like"/>
    <property type="match status" value="1"/>
</dbReference>
<accession>A0A285TPH2</accession>
<feature type="region of interest" description="Disordered" evidence="1">
    <location>
        <begin position="150"/>
        <end position="174"/>
    </location>
</feature>
<dbReference type="Proteomes" id="UP000219636">
    <property type="component" value="Unassembled WGS sequence"/>
</dbReference>
<dbReference type="InterPro" id="IPR036397">
    <property type="entry name" value="RNaseH_sf"/>
</dbReference>
<keyword evidence="4" id="KW-1185">Reference proteome</keyword>
<evidence type="ECO:0000259" key="2">
    <source>
        <dbReference type="PROSITE" id="PS50994"/>
    </source>
</evidence>
<feature type="region of interest" description="Disordered" evidence="1">
    <location>
        <begin position="662"/>
        <end position="694"/>
    </location>
</feature>